<sequence length="103" mass="11626">MCFSWNVFNFTSPADSSTALEFCFFVEEDALITLMIAGDYAIQGFICRCAQEEVLNHPSVGAFLLLWGNGMEIDSDVRRDNVEKLVKEFMEGERGKKMKSGKN</sequence>
<protein>
    <submittedName>
        <fullName evidence="1">Uncharacterized protein</fullName>
    </submittedName>
</protein>
<reference evidence="1" key="1">
    <citation type="submission" date="2019-03" db="EMBL/GenBank/DDBJ databases">
        <authorList>
            <person name="Mank J."/>
            <person name="Almeida P."/>
        </authorList>
    </citation>
    <scope>NUCLEOTIDE SEQUENCE</scope>
    <source>
        <strain evidence="1">78183</strain>
    </source>
</reference>
<evidence type="ECO:0000313" key="1">
    <source>
        <dbReference type="EMBL" id="VFU36941.1"/>
    </source>
</evidence>
<dbReference type="Gene3D" id="3.40.50.2000">
    <property type="entry name" value="Glycogen Phosphorylase B"/>
    <property type="match status" value="1"/>
</dbReference>
<name>A0A6N2L8V0_SALVM</name>
<organism evidence="1">
    <name type="scientific">Salix viminalis</name>
    <name type="common">Common osier</name>
    <name type="synonym">Basket willow</name>
    <dbReference type="NCBI Taxonomy" id="40686"/>
    <lineage>
        <taxon>Eukaryota</taxon>
        <taxon>Viridiplantae</taxon>
        <taxon>Streptophyta</taxon>
        <taxon>Embryophyta</taxon>
        <taxon>Tracheophyta</taxon>
        <taxon>Spermatophyta</taxon>
        <taxon>Magnoliopsida</taxon>
        <taxon>eudicotyledons</taxon>
        <taxon>Gunneridae</taxon>
        <taxon>Pentapetalae</taxon>
        <taxon>rosids</taxon>
        <taxon>fabids</taxon>
        <taxon>Malpighiales</taxon>
        <taxon>Salicaceae</taxon>
        <taxon>Saliceae</taxon>
        <taxon>Salix</taxon>
    </lineage>
</organism>
<accession>A0A6N2L8V0</accession>
<dbReference type="EMBL" id="CAADRP010001202">
    <property type="protein sequence ID" value="VFU36941.1"/>
    <property type="molecule type" value="Genomic_DNA"/>
</dbReference>
<gene>
    <name evidence="1" type="ORF">SVIM_LOCUS191188</name>
</gene>
<dbReference type="AlphaFoldDB" id="A0A6N2L8V0"/>
<dbReference type="SUPFAM" id="SSF53756">
    <property type="entry name" value="UDP-Glycosyltransferase/glycogen phosphorylase"/>
    <property type="match status" value="1"/>
</dbReference>
<proteinExistence type="predicted"/>